<dbReference type="AlphaFoldDB" id="A0A1M6HWZ4"/>
<feature type="transmembrane region" description="Helical" evidence="1">
    <location>
        <begin position="22"/>
        <end position="38"/>
    </location>
</feature>
<name>A0A1M6HWZ4_9RHOB</name>
<evidence type="ECO:0000313" key="4">
    <source>
        <dbReference type="Proteomes" id="UP000184292"/>
    </source>
</evidence>
<proteinExistence type="predicted"/>
<dbReference type="InterPro" id="IPR000620">
    <property type="entry name" value="EamA_dom"/>
</dbReference>
<feature type="transmembrane region" description="Helical" evidence="1">
    <location>
        <begin position="115"/>
        <end position="134"/>
    </location>
</feature>
<dbReference type="STRING" id="1447782.SAMN05444417_3389"/>
<sequence length="172" mass="17310">WGAVALGLAGVLVIVRPGTGDFSALSILAVLGMIGFAGRDLASRAAPRSLAVPVLGFWGFVAVLAAGALVWAWEGTPPVHPGGAAAACLMGAALIGAFAYSALMRAMRTGDVSAVTPFRYLRLPFGAGLGIALFGESPGWPMLVGSALIVLSGLIIIRRGGTRAAARQGGRA</sequence>
<evidence type="ECO:0000259" key="2">
    <source>
        <dbReference type="Pfam" id="PF00892"/>
    </source>
</evidence>
<feature type="domain" description="EamA" evidence="2">
    <location>
        <begin position="27"/>
        <end position="157"/>
    </location>
</feature>
<dbReference type="EMBL" id="FQYO01000008">
    <property type="protein sequence ID" value="SHJ26725.1"/>
    <property type="molecule type" value="Genomic_DNA"/>
</dbReference>
<feature type="transmembrane region" description="Helical" evidence="1">
    <location>
        <begin position="50"/>
        <end position="72"/>
    </location>
</feature>
<keyword evidence="1" id="KW-1133">Transmembrane helix</keyword>
<organism evidence="3 4">
    <name type="scientific">Wenxinia saemankumensis</name>
    <dbReference type="NCBI Taxonomy" id="1447782"/>
    <lineage>
        <taxon>Bacteria</taxon>
        <taxon>Pseudomonadati</taxon>
        <taxon>Pseudomonadota</taxon>
        <taxon>Alphaproteobacteria</taxon>
        <taxon>Rhodobacterales</taxon>
        <taxon>Roseobacteraceae</taxon>
        <taxon>Wenxinia</taxon>
    </lineage>
</organism>
<dbReference type="Proteomes" id="UP000184292">
    <property type="component" value="Unassembled WGS sequence"/>
</dbReference>
<gene>
    <name evidence="3" type="ORF">SAMN05444417_3389</name>
</gene>
<keyword evidence="1" id="KW-0812">Transmembrane</keyword>
<dbReference type="SUPFAM" id="SSF103481">
    <property type="entry name" value="Multidrug resistance efflux transporter EmrE"/>
    <property type="match status" value="1"/>
</dbReference>
<accession>A0A1M6HWZ4</accession>
<protein>
    <submittedName>
        <fullName evidence="3">EamA-like transporter family protein</fullName>
    </submittedName>
</protein>
<dbReference type="Gene3D" id="1.10.3730.20">
    <property type="match status" value="1"/>
</dbReference>
<evidence type="ECO:0000313" key="3">
    <source>
        <dbReference type="EMBL" id="SHJ26725.1"/>
    </source>
</evidence>
<dbReference type="InterPro" id="IPR037185">
    <property type="entry name" value="EmrE-like"/>
</dbReference>
<dbReference type="Pfam" id="PF00892">
    <property type="entry name" value="EamA"/>
    <property type="match status" value="1"/>
</dbReference>
<keyword evidence="4" id="KW-1185">Reference proteome</keyword>
<feature type="non-terminal residue" evidence="3">
    <location>
        <position position="1"/>
    </location>
</feature>
<evidence type="ECO:0000256" key="1">
    <source>
        <dbReference type="SAM" id="Phobius"/>
    </source>
</evidence>
<keyword evidence="1" id="KW-0472">Membrane</keyword>
<dbReference type="RefSeq" id="WP_139300603.1">
    <property type="nucleotide sequence ID" value="NZ_FQYO01000008.1"/>
</dbReference>
<feature type="transmembrane region" description="Helical" evidence="1">
    <location>
        <begin position="140"/>
        <end position="157"/>
    </location>
</feature>
<feature type="transmembrane region" description="Helical" evidence="1">
    <location>
        <begin position="84"/>
        <end position="103"/>
    </location>
</feature>
<dbReference type="OrthoDB" id="7165334at2"/>
<dbReference type="GO" id="GO:0016020">
    <property type="term" value="C:membrane"/>
    <property type="evidence" value="ECO:0007669"/>
    <property type="project" value="InterPro"/>
</dbReference>
<reference evidence="3 4" key="1">
    <citation type="submission" date="2016-11" db="EMBL/GenBank/DDBJ databases">
        <authorList>
            <person name="Jaros S."/>
            <person name="Januszkiewicz K."/>
            <person name="Wedrychowicz H."/>
        </authorList>
    </citation>
    <scope>NUCLEOTIDE SEQUENCE [LARGE SCALE GENOMIC DNA]</scope>
    <source>
        <strain evidence="3 4">DSM 100565</strain>
    </source>
</reference>